<accession>A0A6J5L229</accession>
<evidence type="ECO:0000313" key="1">
    <source>
        <dbReference type="EMBL" id="CAB4127356.1"/>
    </source>
</evidence>
<name>A0A6J5L229_9CAUD</name>
<sequence length="59" mass="6902">MEILKQQAEIVRLEGLSQQVTTEVVTKYLEKKIYIKEKGNEIIKQIPVYVTQKADDNCY</sequence>
<gene>
    <name evidence="1" type="ORF">UFOVP84_146</name>
</gene>
<dbReference type="EMBL" id="LR796208">
    <property type="protein sequence ID" value="CAB4127356.1"/>
    <property type="molecule type" value="Genomic_DNA"/>
</dbReference>
<protein>
    <submittedName>
        <fullName evidence="1">Uncharacterized protein</fullName>
    </submittedName>
</protein>
<proteinExistence type="predicted"/>
<organism evidence="1">
    <name type="scientific">uncultured Caudovirales phage</name>
    <dbReference type="NCBI Taxonomy" id="2100421"/>
    <lineage>
        <taxon>Viruses</taxon>
        <taxon>Duplodnaviria</taxon>
        <taxon>Heunggongvirae</taxon>
        <taxon>Uroviricota</taxon>
        <taxon>Caudoviricetes</taxon>
        <taxon>Peduoviridae</taxon>
        <taxon>Maltschvirus</taxon>
        <taxon>Maltschvirus maltsch</taxon>
    </lineage>
</organism>
<reference evidence="1" key="1">
    <citation type="submission" date="2020-04" db="EMBL/GenBank/DDBJ databases">
        <authorList>
            <person name="Chiriac C."/>
            <person name="Salcher M."/>
            <person name="Ghai R."/>
            <person name="Kavagutti S V."/>
        </authorList>
    </citation>
    <scope>NUCLEOTIDE SEQUENCE</scope>
</reference>